<name>A0A8B6CMD9_MYTGA</name>
<dbReference type="AlphaFoldDB" id="A0A8B6CMD9"/>
<dbReference type="InterPro" id="IPR022041">
    <property type="entry name" value="Methyltransf_FA"/>
</dbReference>
<protein>
    <recommendedName>
        <fullName evidence="1">Farnesoic acid O-methyl transferase domain-containing protein</fullName>
    </recommendedName>
</protein>
<dbReference type="EMBL" id="UYJE01001924">
    <property type="protein sequence ID" value="VDI06407.1"/>
    <property type="molecule type" value="Genomic_DNA"/>
</dbReference>
<evidence type="ECO:0000313" key="2">
    <source>
        <dbReference type="EMBL" id="VDI06407.1"/>
    </source>
</evidence>
<sequence length="178" mass="19879">MGLGVQITTNVSTTKVDGYVSAWHTADIMDYTIDINRYNIDLSRITSLVFEIKACRRAHVLLSSSGVRNSSEPLYEILIGDGIFNSYIIHRTNDSLHPESRKYEGFDTVDIQNCTVYIPFWISWADGEIKLGTGVVVGEHVLGNLTNTDQFEVRSIGVFTDGGKTGNWIIQLEGNFKI</sequence>
<reference evidence="2" key="1">
    <citation type="submission" date="2018-11" db="EMBL/GenBank/DDBJ databases">
        <authorList>
            <person name="Alioto T."/>
            <person name="Alioto T."/>
        </authorList>
    </citation>
    <scope>NUCLEOTIDE SEQUENCE</scope>
</reference>
<dbReference type="OrthoDB" id="6114996at2759"/>
<feature type="domain" description="Farnesoic acid O-methyl transferase" evidence="1">
    <location>
        <begin position="44"/>
        <end position="171"/>
    </location>
</feature>
<proteinExistence type="predicted"/>
<evidence type="ECO:0000313" key="3">
    <source>
        <dbReference type="Proteomes" id="UP000596742"/>
    </source>
</evidence>
<gene>
    <name evidence="2" type="ORF">MGAL_10B037056</name>
</gene>
<organism evidence="2 3">
    <name type="scientific">Mytilus galloprovincialis</name>
    <name type="common">Mediterranean mussel</name>
    <dbReference type="NCBI Taxonomy" id="29158"/>
    <lineage>
        <taxon>Eukaryota</taxon>
        <taxon>Metazoa</taxon>
        <taxon>Spiralia</taxon>
        <taxon>Lophotrochozoa</taxon>
        <taxon>Mollusca</taxon>
        <taxon>Bivalvia</taxon>
        <taxon>Autobranchia</taxon>
        <taxon>Pteriomorphia</taxon>
        <taxon>Mytilida</taxon>
        <taxon>Mytiloidea</taxon>
        <taxon>Mytilidae</taxon>
        <taxon>Mytilinae</taxon>
        <taxon>Mytilus</taxon>
    </lineage>
</organism>
<keyword evidence="3" id="KW-1185">Reference proteome</keyword>
<comment type="caution">
    <text evidence="2">The sequence shown here is derived from an EMBL/GenBank/DDBJ whole genome shotgun (WGS) entry which is preliminary data.</text>
</comment>
<accession>A0A8B6CMD9</accession>
<dbReference type="Pfam" id="PF12248">
    <property type="entry name" value="Methyltransf_FA"/>
    <property type="match status" value="1"/>
</dbReference>
<evidence type="ECO:0000259" key="1">
    <source>
        <dbReference type="Pfam" id="PF12248"/>
    </source>
</evidence>
<dbReference type="Proteomes" id="UP000596742">
    <property type="component" value="Unassembled WGS sequence"/>
</dbReference>